<evidence type="ECO:0000256" key="3">
    <source>
        <dbReference type="PROSITE-ProRule" id="PRU00023"/>
    </source>
</evidence>
<dbReference type="Gene3D" id="1.25.40.20">
    <property type="entry name" value="Ankyrin repeat-containing domain"/>
    <property type="match status" value="1"/>
</dbReference>
<evidence type="ECO:0000313" key="6">
    <source>
        <dbReference type="Proteomes" id="UP001189429"/>
    </source>
</evidence>
<dbReference type="PANTHER" id="PTHR24171">
    <property type="entry name" value="ANKYRIN REPEAT DOMAIN-CONTAINING PROTEIN 39-RELATED"/>
    <property type="match status" value="1"/>
</dbReference>
<evidence type="ECO:0000313" key="5">
    <source>
        <dbReference type="EMBL" id="CAK0849184.1"/>
    </source>
</evidence>
<dbReference type="InterPro" id="IPR036770">
    <property type="entry name" value="Ankyrin_rpt-contain_sf"/>
</dbReference>
<dbReference type="InterPro" id="IPR002110">
    <property type="entry name" value="Ankyrin_rpt"/>
</dbReference>
<dbReference type="EMBL" id="CAUYUJ010015039">
    <property type="protein sequence ID" value="CAK0849184.1"/>
    <property type="molecule type" value="Genomic_DNA"/>
</dbReference>
<dbReference type="SUPFAM" id="SSF48403">
    <property type="entry name" value="Ankyrin repeat"/>
    <property type="match status" value="1"/>
</dbReference>
<evidence type="ECO:0000256" key="4">
    <source>
        <dbReference type="SAM" id="MobiDB-lite"/>
    </source>
</evidence>
<sequence length="289" mass="30039">EVQRDDKGTIPPLLSALAAAQPTIRAKGSRLNANATAFLQARPPVRFAMAAWVASAAPEGWQLGRWSKMSEGSWMEKKIGQPASPPAMFEVLTGGPVCPGSTTVRLRRVDCPEDDQIEVLILDTSLQVFRGGQYVGEYLGGYEGSVAPVAMAPIWEIPQSSFNSSAPAAVTTKMQTLQATPAQTLKVAPSTGARQKTGFDRSPAKVLALHNACSGGDAAAVKTLLDQGVDPDAPGEKGKTALIIAATKGSLPVVEALLAAGADPNIGSEEGGGMARPRSLRPSSGGTRR</sequence>
<dbReference type="Pfam" id="PF12796">
    <property type="entry name" value="Ank_2"/>
    <property type="match status" value="1"/>
</dbReference>
<organism evidence="5 6">
    <name type="scientific">Prorocentrum cordatum</name>
    <dbReference type="NCBI Taxonomy" id="2364126"/>
    <lineage>
        <taxon>Eukaryota</taxon>
        <taxon>Sar</taxon>
        <taxon>Alveolata</taxon>
        <taxon>Dinophyceae</taxon>
        <taxon>Prorocentrales</taxon>
        <taxon>Prorocentraceae</taxon>
        <taxon>Prorocentrum</taxon>
    </lineage>
</organism>
<feature type="region of interest" description="Disordered" evidence="4">
    <location>
        <begin position="263"/>
        <end position="289"/>
    </location>
</feature>
<keyword evidence="6" id="KW-1185">Reference proteome</keyword>
<evidence type="ECO:0000256" key="1">
    <source>
        <dbReference type="ARBA" id="ARBA00022737"/>
    </source>
</evidence>
<proteinExistence type="predicted"/>
<dbReference type="PROSITE" id="PS50297">
    <property type="entry name" value="ANK_REP_REGION"/>
    <property type="match status" value="1"/>
</dbReference>
<reference evidence="5" key="1">
    <citation type="submission" date="2023-10" db="EMBL/GenBank/DDBJ databases">
        <authorList>
            <person name="Chen Y."/>
            <person name="Shah S."/>
            <person name="Dougan E. K."/>
            <person name="Thang M."/>
            <person name="Chan C."/>
        </authorList>
    </citation>
    <scope>NUCLEOTIDE SEQUENCE [LARGE SCALE GENOMIC DNA]</scope>
</reference>
<name>A0ABN9TTK6_9DINO</name>
<accession>A0ABN9TTK6</accession>
<comment type="caution">
    <text evidence="5">The sequence shown here is derived from an EMBL/GenBank/DDBJ whole genome shotgun (WGS) entry which is preliminary data.</text>
</comment>
<dbReference type="PROSITE" id="PS50088">
    <property type="entry name" value="ANK_REPEAT"/>
    <property type="match status" value="1"/>
</dbReference>
<evidence type="ECO:0000256" key="2">
    <source>
        <dbReference type="ARBA" id="ARBA00023043"/>
    </source>
</evidence>
<keyword evidence="1" id="KW-0677">Repeat</keyword>
<feature type="repeat" description="ANK" evidence="3">
    <location>
        <begin position="237"/>
        <end position="269"/>
    </location>
</feature>
<feature type="non-terminal residue" evidence="5">
    <location>
        <position position="1"/>
    </location>
</feature>
<protein>
    <submittedName>
        <fullName evidence="5">Uncharacterized protein</fullName>
    </submittedName>
</protein>
<gene>
    <name evidence="5" type="ORF">PCOR1329_LOCUS41933</name>
</gene>
<keyword evidence="2 3" id="KW-0040">ANK repeat</keyword>
<dbReference type="Proteomes" id="UP001189429">
    <property type="component" value="Unassembled WGS sequence"/>
</dbReference>
<dbReference type="SMART" id="SM00248">
    <property type="entry name" value="ANK"/>
    <property type="match status" value="2"/>
</dbReference>